<gene>
    <name evidence="1" type="ORF">KCG54_06125</name>
</gene>
<dbReference type="AlphaFoldDB" id="A0A9X9N0E8"/>
<protein>
    <submittedName>
        <fullName evidence="1">DUF1287 domain-containing protein</fullName>
    </submittedName>
</protein>
<accession>A0A9X9N0E8</accession>
<evidence type="ECO:0000313" key="2">
    <source>
        <dbReference type="Proteomes" id="UP001057296"/>
    </source>
</evidence>
<dbReference type="EMBL" id="CP073115">
    <property type="protein sequence ID" value="UTG68824.1"/>
    <property type="molecule type" value="Genomic_DNA"/>
</dbReference>
<dbReference type="InterPro" id="IPR009706">
    <property type="entry name" value="DUF1287"/>
</dbReference>
<dbReference type="PIRSF" id="PIRSF011444">
    <property type="entry name" value="DUF1287"/>
    <property type="match status" value="1"/>
</dbReference>
<evidence type="ECO:0000313" key="1">
    <source>
        <dbReference type="EMBL" id="UTG68824.1"/>
    </source>
</evidence>
<reference evidence="1" key="1">
    <citation type="submission" date="2021-04" db="EMBL/GenBank/DDBJ databases">
        <title>Characterizing Neisseria spp. as novel respiratory pathobionts in bronchiectasis.</title>
        <authorList>
            <person name="Li L."/>
            <person name="Mac Aogain M."/>
            <person name="Xu T."/>
            <person name="Jaggi T.K."/>
            <person name="Chan L.Y."/>
            <person name="Keir H.R."/>
            <person name="Dicker A.J."/>
            <person name="Qu J."/>
            <person name="Liu Y."/>
            <person name="Chen H.S."/>
            <person name="Koh M.S."/>
            <person name="Ong T.H."/>
            <person name="Lim A.Y.H."/>
            <person name="Abisheganaden J."/>
            <person name="Low T.B."/>
            <person name="Oliver B.G."/>
            <person name="Tan N.S."/>
            <person name="Fang M."/>
            <person name="Chalmers J.D."/>
            <person name="Chotirmall S.H."/>
        </authorList>
    </citation>
    <scope>NUCLEOTIDE SEQUENCE</scope>
    <source>
        <strain evidence="1">TT0077</strain>
    </source>
</reference>
<sequence length="217" mass="24995">MKHKIAFKPIVLSIALSILLITTVVFFARNHNSILSINTDFLQQEITEPEEPSPQIVQSARNQIGKTLRYDPAYTKLKYPMGDVPMEKGVCTDVVIRALREQNIDLQELVHQDMSRNFSVYPKRWGLKQPDTNIDHRRVPNLMTYFTRQGWAVQDADYQAGDIVTWELKGNRPHIGIVSDRKIGDRPLIIHNIGSGTREDDVLYRYTITGHFRLPVQ</sequence>
<dbReference type="Proteomes" id="UP001057296">
    <property type="component" value="Chromosome"/>
</dbReference>
<dbReference type="Pfam" id="PF06940">
    <property type="entry name" value="DUF1287"/>
    <property type="match status" value="1"/>
</dbReference>
<organism evidence="1 2">
    <name type="scientific">Neisseria subflava</name>
    <dbReference type="NCBI Taxonomy" id="28449"/>
    <lineage>
        <taxon>Bacteria</taxon>
        <taxon>Pseudomonadati</taxon>
        <taxon>Pseudomonadota</taxon>
        <taxon>Betaproteobacteria</taxon>
        <taxon>Neisseriales</taxon>
        <taxon>Neisseriaceae</taxon>
        <taxon>Neisseria</taxon>
    </lineage>
</organism>
<proteinExistence type="predicted"/>
<dbReference type="RefSeq" id="WP_254323677.1">
    <property type="nucleotide sequence ID" value="NZ_CP073115.1"/>
</dbReference>
<name>A0A9X9N0E8_NEISU</name>